<feature type="region of interest" description="Disordered" evidence="5">
    <location>
        <begin position="624"/>
        <end position="662"/>
    </location>
</feature>
<evidence type="ECO:0000256" key="5">
    <source>
        <dbReference type="SAM" id="MobiDB-lite"/>
    </source>
</evidence>
<reference evidence="7 8" key="1">
    <citation type="journal article" date="2019" name="Sci. Rep.">
        <title>Comparative genomics of chytrid fungi reveal insights into the obligate biotrophic and pathogenic lifestyle of Synchytrium endobioticum.</title>
        <authorList>
            <person name="van de Vossenberg B.T.L.H."/>
            <person name="Warris S."/>
            <person name="Nguyen H.D.T."/>
            <person name="van Gent-Pelzer M.P.E."/>
            <person name="Joly D.L."/>
            <person name="van de Geest H.C."/>
            <person name="Bonants P.J.M."/>
            <person name="Smith D.S."/>
            <person name="Levesque C.A."/>
            <person name="van der Lee T.A.J."/>
        </authorList>
    </citation>
    <scope>NUCLEOTIDE SEQUENCE [LARGE SCALE GENOMIC DNA]</scope>
    <source>
        <strain evidence="7 8">CBS 809.83</strain>
    </source>
</reference>
<protein>
    <recommendedName>
        <fullName evidence="3">Pre-rRNA-processing protein RIX1</fullName>
    </recommendedName>
</protein>
<dbReference type="EMBL" id="QEAQ01000018">
    <property type="protein sequence ID" value="TPX60108.1"/>
    <property type="molecule type" value="Genomic_DNA"/>
</dbReference>
<dbReference type="GO" id="GO:0006364">
    <property type="term" value="P:rRNA processing"/>
    <property type="evidence" value="ECO:0007669"/>
    <property type="project" value="TreeGrafter"/>
</dbReference>
<organism evidence="7 8">
    <name type="scientific">Powellomyces hirtus</name>
    <dbReference type="NCBI Taxonomy" id="109895"/>
    <lineage>
        <taxon>Eukaryota</taxon>
        <taxon>Fungi</taxon>
        <taxon>Fungi incertae sedis</taxon>
        <taxon>Chytridiomycota</taxon>
        <taxon>Chytridiomycota incertae sedis</taxon>
        <taxon>Chytridiomycetes</taxon>
        <taxon>Spizellomycetales</taxon>
        <taxon>Powellomycetaceae</taxon>
        <taxon>Powellomyces</taxon>
    </lineage>
</organism>
<dbReference type="PANTHER" id="PTHR34105:SF1">
    <property type="entry name" value="PROLINE-, GLUTAMIC ACID- AND LEUCINE-RICH PROTEIN 1"/>
    <property type="match status" value="1"/>
</dbReference>
<dbReference type="STRING" id="109895.A0A507EAA8"/>
<proteinExistence type="inferred from homology"/>
<evidence type="ECO:0000256" key="4">
    <source>
        <dbReference type="ARBA" id="ARBA00023242"/>
    </source>
</evidence>
<evidence type="ECO:0000259" key="6">
    <source>
        <dbReference type="Pfam" id="PF08167"/>
    </source>
</evidence>
<dbReference type="GO" id="GO:0005634">
    <property type="term" value="C:nucleus"/>
    <property type="evidence" value="ECO:0007669"/>
    <property type="project" value="UniProtKB-SubCell"/>
</dbReference>
<evidence type="ECO:0000313" key="7">
    <source>
        <dbReference type="EMBL" id="TPX60108.1"/>
    </source>
</evidence>
<gene>
    <name evidence="7" type="ORF">PhCBS80983_g02010</name>
</gene>
<dbReference type="PANTHER" id="PTHR34105">
    <property type="entry name" value="PROLINE-, GLUTAMIC ACID- AND LEUCINE-RICH PROTEIN 1"/>
    <property type="match status" value="1"/>
</dbReference>
<feature type="region of interest" description="Disordered" evidence="5">
    <location>
        <begin position="700"/>
        <end position="771"/>
    </location>
</feature>
<evidence type="ECO:0000256" key="1">
    <source>
        <dbReference type="ARBA" id="ARBA00004123"/>
    </source>
</evidence>
<sequence length="771" mass="84079">MGSPAKQLELLLTTYLAVDSNNSLHTSLPFVLSTLTAYDTLNRLALITDEGNDDNNPSKDSPAIRAASALHKWSTRINTLLTSKNAVSQWVGSVLVRVTVMQATSACQKEIRGWCNGLLSVCKVIEESLLVDVVESATVLFVSAKAYPALQRDLNQMYLAKLVAVVCDRMTRIGGSLAPFLRNLRTLIRTFPNALRSQSDKIEIICLQSIARPDSSLETIRMATSTLLDLVRADKDKSTARAGESKVLDKICISIDEVVDAMCESVEDGKQKEEGDGLTGLVLPALDGPFHEQLPTRVGQLDALGSCMCTIIDETITGFSVPKVTDLVRRIYSIATRVHLSDGNDAETQLLRLVLPTVCIKANDILRTLLSRNIFHDFRFVKTIVSKSLDLSQSHSALRLSTYSLITRAIDTFSVDFVHLSISTLSKELTHDIQLGSANRRAAVQQHQQQPQNKKRKLVVTDTTLDTSAAENWDIKLAALNTSHKLILLGQSHAINTDNNNEDVSNTDDPLFSVLQTVLSQLLASATTPQSAVTPWADFGSVLHAYQYGLLNCVVAAMETVTGRSGDILPLGVRLVGVFLWHPDMQIRELCKHGLVVADLAIHPRLPRFEYTSTSITTATKTNISPMDVSEPSSATFGHQINTEGMRPSGKRRLGQDGEEDEALVAPVTPAVAAQAPVRHTAPVTSIISGTLTDFAPVARQPEQQHQQQDPSVADSSDEEQDVQVAQSTFVRPQPPALSVPVPMDTDSDDGDEDAELPEINLEDDDDEDSD</sequence>
<dbReference type="InterPro" id="IPR012583">
    <property type="entry name" value="RIX1_N"/>
</dbReference>
<dbReference type="Pfam" id="PF08167">
    <property type="entry name" value="RIX1"/>
    <property type="match status" value="1"/>
</dbReference>
<name>A0A507EAA8_9FUNG</name>
<comment type="subcellular location">
    <subcellularLocation>
        <location evidence="1">Nucleus</location>
    </subcellularLocation>
</comment>
<evidence type="ECO:0000313" key="8">
    <source>
        <dbReference type="Proteomes" id="UP000318582"/>
    </source>
</evidence>
<keyword evidence="4" id="KW-0539">Nucleus</keyword>
<dbReference type="AlphaFoldDB" id="A0A507EAA8"/>
<accession>A0A507EAA8</accession>
<evidence type="ECO:0000256" key="3">
    <source>
        <dbReference type="ARBA" id="ARBA00021502"/>
    </source>
</evidence>
<feature type="compositionally biased region" description="Polar residues" evidence="5">
    <location>
        <begin position="631"/>
        <end position="643"/>
    </location>
</feature>
<evidence type="ECO:0000256" key="2">
    <source>
        <dbReference type="ARBA" id="ARBA00010511"/>
    </source>
</evidence>
<feature type="compositionally biased region" description="Acidic residues" evidence="5">
    <location>
        <begin position="746"/>
        <end position="771"/>
    </location>
</feature>
<comment type="similarity">
    <text evidence="2">Belongs to the RIX1/PELP1 family.</text>
</comment>
<keyword evidence="8" id="KW-1185">Reference proteome</keyword>
<dbReference type="Proteomes" id="UP000318582">
    <property type="component" value="Unassembled WGS sequence"/>
</dbReference>
<feature type="domain" description="Pre-rRNA-processing protein RIX1 N-terminal" evidence="6">
    <location>
        <begin position="24"/>
        <end position="215"/>
    </location>
</feature>
<comment type="caution">
    <text evidence="7">The sequence shown here is derived from an EMBL/GenBank/DDBJ whole genome shotgun (WGS) entry which is preliminary data.</text>
</comment>